<proteinExistence type="inferred from homology"/>
<dbReference type="STRING" id="163359.A9R16_08830"/>
<dbReference type="OrthoDB" id="5487344at2"/>
<evidence type="ECO:0000313" key="7">
    <source>
        <dbReference type="Proteomes" id="UP000253250"/>
    </source>
</evidence>
<evidence type="ECO:0000313" key="6">
    <source>
        <dbReference type="EMBL" id="RCN56362.1"/>
    </source>
</evidence>
<dbReference type="AlphaFoldDB" id="A0A1C2G3E5"/>
<dbReference type="GO" id="GO:0005886">
    <property type="term" value="C:plasma membrane"/>
    <property type="evidence" value="ECO:0007669"/>
    <property type="project" value="TreeGrafter"/>
</dbReference>
<comment type="subcellular location">
    <subcellularLocation>
        <location evidence="1">Membrane</location>
        <topology evidence="1">Multi-pass membrane protein</topology>
    </subcellularLocation>
</comment>
<dbReference type="InterPro" id="IPR030191">
    <property type="entry name" value="CodB"/>
</dbReference>
<evidence type="ECO:0000256" key="3">
    <source>
        <dbReference type="ARBA" id="ARBA00022692"/>
    </source>
</evidence>
<dbReference type="InterPro" id="IPR001248">
    <property type="entry name" value="Pur-cyt_permease"/>
</dbReference>
<evidence type="ECO:0000256" key="1">
    <source>
        <dbReference type="ARBA" id="ARBA00004141"/>
    </source>
</evidence>
<keyword evidence="5" id="KW-0472">Membrane</keyword>
<dbReference type="EMBL" id="PSYR01000002">
    <property type="protein sequence ID" value="RCN56362.1"/>
    <property type="molecule type" value="Genomic_DNA"/>
</dbReference>
<keyword evidence="3" id="KW-0812">Transmembrane</keyword>
<accession>A0A1C2G3E5</accession>
<comment type="similarity">
    <text evidence="2">Belongs to the purine-cytosine permease (2.A.39) family.</text>
</comment>
<organism evidence="6 7">
    <name type="scientific">Acidiferrobacter thiooxydans</name>
    <dbReference type="NCBI Taxonomy" id="163359"/>
    <lineage>
        <taxon>Bacteria</taxon>
        <taxon>Pseudomonadati</taxon>
        <taxon>Pseudomonadota</taxon>
        <taxon>Gammaproteobacteria</taxon>
        <taxon>Acidiferrobacterales</taxon>
        <taxon>Acidiferrobacteraceae</taxon>
        <taxon>Acidiferrobacter</taxon>
    </lineage>
</organism>
<evidence type="ECO:0000256" key="4">
    <source>
        <dbReference type="ARBA" id="ARBA00022989"/>
    </source>
</evidence>
<keyword evidence="4" id="KW-1133">Transmembrane helix</keyword>
<gene>
    <name evidence="6" type="ORF">C4900_11035</name>
</gene>
<protein>
    <submittedName>
        <fullName evidence="6">Uncharacterized protein</fullName>
    </submittedName>
</protein>
<evidence type="ECO:0000256" key="2">
    <source>
        <dbReference type="ARBA" id="ARBA00008974"/>
    </source>
</evidence>
<evidence type="ECO:0000256" key="5">
    <source>
        <dbReference type="ARBA" id="ARBA00023136"/>
    </source>
</evidence>
<dbReference type="Proteomes" id="UP000253250">
    <property type="component" value="Unassembled WGS sequence"/>
</dbReference>
<sequence>MPMPDLRHKEHTQDAVSDRERLSAGRLAITWMGFPFILAITMTGSVLALTAGLRTAVLATMVGSLAMFVYVGTLGEWGWRSGQSFAQIAQGVYGRRGYRIVSGLLSTLVLGWFAINTAMPAEILASAYHIPYPVTAAVLGILYVAITATGIVGLSRLSLSAVPVYAVLLVYGLAHLALRTAAGTPSAWPVPTMGFWPALSAVLAAFADSGTLAPDFNRWAKTRAASWIGSACGFPLGFGLAMGAGELFTGFLRAAHASYLHPFQNGNPVGYLLAFGGLPAAFAVAVAVINQGSNATHCLYNSTVGAAKLMSLRYRATALWLGLLGVALAASGVWKYLLDWLQVIGFAVPPIGGALIARYRAVLKQDGAAELADRTPYAPWIGTAVGWIAGGTILLTHSDATAPLALVTFAAGFLATSILDARTAARRQPQPAKP</sequence>
<dbReference type="PANTHER" id="PTHR30569:SF0">
    <property type="entry name" value="CYTOSINE PERMEASE"/>
    <property type="match status" value="1"/>
</dbReference>
<name>A0A1C2G3E5_9GAMM</name>
<reference evidence="6 7" key="1">
    <citation type="submission" date="2018-02" db="EMBL/GenBank/DDBJ databases">
        <title>Insights into the biology of acidophilic members of the Acidiferrobacteraceae family derived from comparative genomic analyses.</title>
        <authorList>
            <person name="Issotta F."/>
            <person name="Thyssen C."/>
            <person name="Mena C."/>
            <person name="Moya A."/>
            <person name="Bellenberg S."/>
            <person name="Sproer C."/>
            <person name="Covarrubias P.C."/>
            <person name="Sand W."/>
            <person name="Quatrini R."/>
            <person name="Vera M."/>
        </authorList>
    </citation>
    <scope>NUCLEOTIDE SEQUENCE [LARGE SCALE GENOMIC DNA]</scope>
    <source>
        <strain evidence="7">m-1</strain>
    </source>
</reference>
<dbReference type="Pfam" id="PF02133">
    <property type="entry name" value="Transp_cyt_pur"/>
    <property type="match status" value="1"/>
</dbReference>
<comment type="caution">
    <text evidence="6">The sequence shown here is derived from an EMBL/GenBank/DDBJ whole genome shotgun (WGS) entry which is preliminary data.</text>
</comment>
<dbReference type="Gene3D" id="1.10.4160.10">
    <property type="entry name" value="Hydantoin permease"/>
    <property type="match status" value="1"/>
</dbReference>
<dbReference type="PANTHER" id="PTHR30569">
    <property type="entry name" value="CYTOSINE TRANSPORTER CODB"/>
    <property type="match status" value="1"/>
</dbReference>
<dbReference type="GO" id="GO:0015209">
    <property type="term" value="F:cytosine transmembrane transporter activity"/>
    <property type="evidence" value="ECO:0007669"/>
    <property type="project" value="InterPro"/>
</dbReference>
<keyword evidence="7" id="KW-1185">Reference proteome</keyword>